<evidence type="ECO:0000313" key="3">
    <source>
        <dbReference type="EMBL" id="BAO00979.1"/>
    </source>
</evidence>
<dbReference type="OrthoDB" id="5919137at2759"/>
<dbReference type="EMBL" id="AB817282">
    <property type="protein sequence ID" value="BAO00979.1"/>
    <property type="molecule type" value="mRNA"/>
</dbReference>
<gene>
    <name evidence="3" type="primary">tk</name>
</gene>
<accession>U3U907</accession>
<proteinExistence type="evidence at transcript level"/>
<sequence>MDGQTWLGVVLMCVALSWAESTVDRRGSNMGFVGMRGKKSPSEDGDDLLQEEALKHDLLQEEVKRGSMGFVGMRGKKDIMDLEETKRAVGFVGMRGKKDPRDYLFNEEEKRAKGFMGMRGKKDLYGEEGLDKRAMGFMGMRGKKFYDFDYPDQESYEKRAMGFQGMRGKKSPAGFVGMRGKKDEDFSSEDLWLVPVEEMSPDKRAAGSSSFYGMRGKKAPAHSSFLG</sequence>
<reference evidence="3" key="1">
    <citation type="journal article" date="2014" name="Peptides">
        <title>Transcriptome analysis of neuropeptides and G-protein coupled receptors (GPCRs) for neuropeptides in the brown planthopper Nilaparvata lugens.</title>
        <authorList>
            <person name="Tanaka Y."/>
            <person name="Suetsugu Y."/>
            <person name="Yamamoto K."/>
            <person name="Noda H."/>
            <person name="Shinoda T."/>
        </authorList>
    </citation>
    <scope>NUCLEOTIDE SEQUENCE</scope>
</reference>
<keyword evidence="2" id="KW-0732">Signal</keyword>
<evidence type="ECO:0000256" key="1">
    <source>
        <dbReference type="SAM" id="MobiDB-lite"/>
    </source>
</evidence>
<feature type="region of interest" description="Disordered" evidence="1">
    <location>
        <begin position="202"/>
        <end position="227"/>
    </location>
</feature>
<dbReference type="AlphaFoldDB" id="U3U907"/>
<protein>
    <submittedName>
        <fullName evidence="3">Tachykinin</fullName>
    </submittedName>
</protein>
<evidence type="ECO:0000256" key="2">
    <source>
        <dbReference type="SAM" id="SignalP"/>
    </source>
</evidence>
<name>U3U907_NILLU</name>
<feature type="signal peptide" evidence="2">
    <location>
        <begin position="1"/>
        <end position="19"/>
    </location>
</feature>
<feature type="chain" id="PRO_5004648534" evidence="2">
    <location>
        <begin position="20"/>
        <end position="227"/>
    </location>
</feature>
<organism evidence="3">
    <name type="scientific">Nilaparvata lugens</name>
    <name type="common">Brown planthopper</name>
    <dbReference type="NCBI Taxonomy" id="108931"/>
    <lineage>
        <taxon>Eukaryota</taxon>
        <taxon>Metazoa</taxon>
        <taxon>Ecdysozoa</taxon>
        <taxon>Arthropoda</taxon>
        <taxon>Hexapoda</taxon>
        <taxon>Insecta</taxon>
        <taxon>Pterygota</taxon>
        <taxon>Neoptera</taxon>
        <taxon>Paraneoptera</taxon>
        <taxon>Hemiptera</taxon>
        <taxon>Auchenorrhyncha</taxon>
        <taxon>Fulgoroidea</taxon>
        <taxon>Delphacidae</taxon>
        <taxon>Delphacinae</taxon>
        <taxon>Nilaparvata</taxon>
    </lineage>
</organism>